<evidence type="ECO:0000313" key="3">
    <source>
        <dbReference type="EMBL" id="KAK9083301.1"/>
    </source>
</evidence>
<feature type="region of interest" description="Disordered" evidence="1">
    <location>
        <begin position="13"/>
        <end position="52"/>
    </location>
</feature>
<evidence type="ECO:0000256" key="2">
    <source>
        <dbReference type="SAM" id="SignalP"/>
    </source>
</evidence>
<comment type="caution">
    <text evidence="3">The sequence shown here is derived from an EMBL/GenBank/DDBJ whole genome shotgun (WGS) entry which is preliminary data.</text>
</comment>
<dbReference type="EMBL" id="JBBNAG010000013">
    <property type="protein sequence ID" value="KAK9083301.1"/>
    <property type="molecule type" value="Genomic_DNA"/>
</dbReference>
<feature type="chain" id="PRO_5042889863" evidence="2">
    <location>
        <begin position="17"/>
        <end position="52"/>
    </location>
</feature>
<protein>
    <submittedName>
        <fullName evidence="3">Uncharacterized protein</fullName>
    </submittedName>
</protein>
<feature type="signal peptide" evidence="2">
    <location>
        <begin position="1"/>
        <end position="16"/>
    </location>
</feature>
<proteinExistence type="predicted"/>
<evidence type="ECO:0000256" key="1">
    <source>
        <dbReference type="SAM" id="MobiDB-lite"/>
    </source>
</evidence>
<organism evidence="3 4">
    <name type="scientific">Stephania cephalantha</name>
    <dbReference type="NCBI Taxonomy" id="152367"/>
    <lineage>
        <taxon>Eukaryota</taxon>
        <taxon>Viridiplantae</taxon>
        <taxon>Streptophyta</taxon>
        <taxon>Embryophyta</taxon>
        <taxon>Tracheophyta</taxon>
        <taxon>Spermatophyta</taxon>
        <taxon>Magnoliopsida</taxon>
        <taxon>Ranunculales</taxon>
        <taxon>Menispermaceae</taxon>
        <taxon>Menispermoideae</taxon>
        <taxon>Cissampelideae</taxon>
        <taxon>Stephania</taxon>
    </lineage>
</organism>
<evidence type="ECO:0000313" key="4">
    <source>
        <dbReference type="Proteomes" id="UP001419268"/>
    </source>
</evidence>
<keyword evidence="4" id="KW-1185">Reference proteome</keyword>
<sequence length="52" mass="5467">MFFLSALLSLDGLSSSSTCSSLPTDLVSPADSSEGQRKGCQTSIKDVQVRES</sequence>
<name>A0AAP0DYJ0_9MAGN</name>
<reference evidence="3 4" key="1">
    <citation type="submission" date="2024-01" db="EMBL/GenBank/DDBJ databases">
        <title>Genome assemblies of Stephania.</title>
        <authorList>
            <person name="Yang L."/>
        </authorList>
    </citation>
    <scope>NUCLEOTIDE SEQUENCE [LARGE SCALE GENOMIC DNA]</scope>
    <source>
        <strain evidence="3">JXDWG</strain>
        <tissue evidence="3">Leaf</tissue>
    </source>
</reference>
<dbReference type="AlphaFoldDB" id="A0AAP0DYJ0"/>
<feature type="compositionally biased region" description="Low complexity" evidence="1">
    <location>
        <begin position="13"/>
        <end position="22"/>
    </location>
</feature>
<gene>
    <name evidence="3" type="ORF">Scep_029772</name>
</gene>
<keyword evidence="2" id="KW-0732">Signal</keyword>
<accession>A0AAP0DYJ0</accession>
<dbReference type="Proteomes" id="UP001419268">
    <property type="component" value="Unassembled WGS sequence"/>
</dbReference>